<accession>A2BNA2</accession>
<dbReference type="RefSeq" id="WP_011822781.1">
    <property type="nucleotide sequence ID" value="NC_008818.1"/>
</dbReference>
<evidence type="ECO:0000313" key="1">
    <source>
        <dbReference type="EMBL" id="ABM81463.1"/>
    </source>
</evidence>
<dbReference type="STRING" id="415426.Hbut_1649"/>
<evidence type="ECO:0008006" key="3">
    <source>
        <dbReference type="Google" id="ProtNLM"/>
    </source>
</evidence>
<dbReference type="EnsemblBacteria" id="ABM81463">
    <property type="protein sequence ID" value="ABM81463"/>
    <property type="gene ID" value="Hbut_1649"/>
</dbReference>
<protein>
    <recommendedName>
        <fullName evidence="3">DUF2067 domain-containing protein</fullName>
    </recommendedName>
</protein>
<dbReference type="Pfam" id="PF09840">
    <property type="entry name" value="DUF2067"/>
    <property type="match status" value="1"/>
</dbReference>
<name>A2BNA2_HYPBU</name>
<dbReference type="InterPro" id="IPR019202">
    <property type="entry name" value="DUF2067"/>
</dbReference>
<dbReference type="eggNOG" id="arCOG00908">
    <property type="taxonomic scope" value="Archaea"/>
</dbReference>
<dbReference type="Proteomes" id="UP000002593">
    <property type="component" value="Chromosome"/>
</dbReference>
<evidence type="ECO:0000313" key="2">
    <source>
        <dbReference type="Proteomes" id="UP000002593"/>
    </source>
</evidence>
<dbReference type="HOGENOM" id="CLU_110991_0_0_2"/>
<keyword evidence="2" id="KW-1185">Reference proteome</keyword>
<dbReference type="EMBL" id="CP000493">
    <property type="protein sequence ID" value="ABM81463.1"/>
    <property type="molecule type" value="Genomic_DNA"/>
</dbReference>
<organism evidence="1 2">
    <name type="scientific">Hyperthermus butylicus (strain DSM 5456 / JCM 9403 / PLM1-5)</name>
    <dbReference type="NCBI Taxonomy" id="415426"/>
    <lineage>
        <taxon>Archaea</taxon>
        <taxon>Thermoproteota</taxon>
        <taxon>Thermoprotei</taxon>
        <taxon>Desulfurococcales</taxon>
        <taxon>Pyrodictiaceae</taxon>
        <taxon>Hyperthermus</taxon>
    </lineage>
</organism>
<dbReference type="OrthoDB" id="15059at2157"/>
<dbReference type="AlphaFoldDB" id="A2BNA2"/>
<gene>
    <name evidence="1" type="ordered locus">Hbut_1649</name>
</gene>
<reference evidence="1 2" key="1">
    <citation type="journal article" date="2007" name="Archaea">
        <title>The genome of Hyperthermus butylicus: a sulfur-reducing, peptide fermenting, neutrophilic Crenarchaeote growing up to 108 degrees C.</title>
        <authorList>
            <person name="Brugger K."/>
            <person name="Chen L."/>
            <person name="Stark M."/>
            <person name="Zibat A."/>
            <person name="Redder P."/>
            <person name="Ruepp A."/>
            <person name="Awayez M."/>
            <person name="She Q."/>
            <person name="Garrett R.A."/>
            <person name="Klenk H.P."/>
        </authorList>
    </citation>
    <scope>NUCLEOTIDE SEQUENCE [LARGE SCALE GENOMIC DNA]</scope>
    <source>
        <strain evidence="2">DSM 5456 / JCM 9403 / PLM1-5</strain>
    </source>
</reference>
<proteinExistence type="predicted"/>
<dbReference type="GeneID" id="4781506"/>
<sequence>MPRVIKRKLYTINLPPGIPLEKIYEKVSSAFKAGYAEISIQGNKLFLEVVGTEYEIKDTWYRVRQAVSELWELYRLSKGMEASIEALVREVGRTFPPESLVYALRLRGYKAELSDDKSRITTNAPLDVVVEVARTIAEVIDELRFRVKGTAAKRMIAALAAGLQEPAEKVIEYGLRSRVLEETEEGIELREEWRRGLRKIAVLLKGAEAPLDQLGE</sequence>
<dbReference type="KEGG" id="hbu:Hbut_1649"/>